<dbReference type="InterPro" id="IPR050026">
    <property type="entry name" value="PHA_gran_PhaM_N"/>
</dbReference>
<feature type="compositionally biased region" description="Acidic residues" evidence="1">
    <location>
        <begin position="142"/>
        <end position="153"/>
    </location>
</feature>
<proteinExistence type="predicted"/>
<feature type="region of interest" description="Disordered" evidence="1">
    <location>
        <begin position="238"/>
        <end position="290"/>
    </location>
</feature>
<feature type="region of interest" description="Disordered" evidence="1">
    <location>
        <begin position="135"/>
        <end position="175"/>
    </location>
</feature>
<organism evidence="2 3">
    <name type="scientific">Acidovorax kalamii</name>
    <dbReference type="NCBI Taxonomy" id="2004485"/>
    <lineage>
        <taxon>Bacteria</taxon>
        <taxon>Pseudomonadati</taxon>
        <taxon>Pseudomonadota</taxon>
        <taxon>Betaproteobacteria</taxon>
        <taxon>Burkholderiales</taxon>
        <taxon>Comamonadaceae</taxon>
        <taxon>Acidovorax</taxon>
    </lineage>
</organism>
<evidence type="ECO:0000313" key="2">
    <source>
        <dbReference type="EMBL" id="OYD49446.1"/>
    </source>
</evidence>
<evidence type="ECO:0000313" key="3">
    <source>
        <dbReference type="Proteomes" id="UP000215441"/>
    </source>
</evidence>
<feature type="compositionally biased region" description="Low complexity" evidence="1">
    <location>
        <begin position="243"/>
        <end position="283"/>
    </location>
</feature>
<evidence type="ECO:0000256" key="1">
    <source>
        <dbReference type="SAM" id="MobiDB-lite"/>
    </source>
</evidence>
<name>A0A235EK82_9BURK</name>
<accession>A0A235EK82</accession>
<protein>
    <submittedName>
        <fullName evidence="2">Uncharacterized protein</fullName>
    </submittedName>
</protein>
<comment type="caution">
    <text evidence="2">The sequence shown here is derived from an EMBL/GenBank/DDBJ whole genome shotgun (WGS) entry which is preliminary data.</text>
</comment>
<dbReference type="RefSeq" id="WP_094290339.1">
    <property type="nucleotide sequence ID" value="NZ_NOIG01000009.1"/>
</dbReference>
<dbReference type="OrthoDB" id="8566581at2"/>
<keyword evidence="3" id="KW-1185">Reference proteome</keyword>
<reference evidence="2 3" key="1">
    <citation type="submission" date="2017-07" db="EMBL/GenBank/DDBJ databases">
        <title>Acidovorax KNDSW TSA 6 genome sequence and assembly.</title>
        <authorList>
            <person name="Mayilraj S."/>
        </authorList>
    </citation>
    <scope>NUCLEOTIDE SEQUENCE [LARGE SCALE GENOMIC DNA]</scope>
    <source>
        <strain evidence="2 3">KNDSW-TSA6</strain>
    </source>
</reference>
<dbReference type="AlphaFoldDB" id="A0A235EK82"/>
<gene>
    <name evidence="2" type="ORF">CBY09_14650</name>
</gene>
<dbReference type="Proteomes" id="UP000215441">
    <property type="component" value="Unassembled WGS sequence"/>
</dbReference>
<dbReference type="NCBIfam" id="NF043076">
    <property type="entry name" value="PHA_gran_PhaM"/>
    <property type="match status" value="1"/>
</dbReference>
<dbReference type="EMBL" id="NOIG01000009">
    <property type="protein sequence ID" value="OYD49446.1"/>
    <property type="molecule type" value="Genomic_DNA"/>
</dbReference>
<sequence length="290" mass="30142">MSDTSNNFGFGKFVPGFDFLQSLAKGASSSIPQLPNLSNWVAPTISVEELEKRIEELKAVQFWLEQNSRALAATIQALEVQKMTLATLKGMNFSMGDVANAFKLKTADTVMSGVQKAADTVTGAAEAVTSAAARVTGRAAAEEESPEETEADAEPAPAAKAKPKAKGKAADTPEPAVVDPMQWWGALTSQFQQIAANAMKDAAKQTAIDTTKNMATGLAKEALKTATGMASQFAAKGMQTMQGGAKRSATSGAAKKTAATKKPAARTTSTKPAAKKASSTRSPAARKRAG</sequence>